<dbReference type="Gene3D" id="3.40.50.720">
    <property type="entry name" value="NAD(P)-binding Rossmann-like Domain"/>
    <property type="match status" value="2"/>
</dbReference>
<dbReference type="SUPFAM" id="SSF81324">
    <property type="entry name" value="Voltage-gated potassium channels"/>
    <property type="match status" value="1"/>
</dbReference>
<evidence type="ECO:0000256" key="11">
    <source>
        <dbReference type="ARBA" id="ARBA00034430"/>
    </source>
</evidence>
<name>A0A2G4SIV2_RHIZD</name>
<reference evidence="17 18" key="1">
    <citation type="journal article" date="2016" name="Proc. Natl. Acad. Sci. U.S.A.">
        <title>Lipid metabolic changes in an early divergent fungus govern the establishment of a mutualistic symbiosis with endobacteria.</title>
        <authorList>
            <person name="Lastovetsky O.A."/>
            <person name="Gaspar M.L."/>
            <person name="Mondo S.J."/>
            <person name="LaButti K.M."/>
            <person name="Sandor L."/>
            <person name="Grigoriev I.V."/>
            <person name="Henry S.A."/>
            <person name="Pawlowska T.E."/>
        </authorList>
    </citation>
    <scope>NUCLEOTIDE SEQUENCE [LARGE SCALE GENOMIC DNA]</scope>
    <source>
        <strain evidence="17 18">ATCC 52813</strain>
    </source>
</reference>
<keyword evidence="3" id="KW-0633">Potassium transport</keyword>
<dbReference type="Pfam" id="PF07885">
    <property type="entry name" value="Ion_trans_2"/>
    <property type="match status" value="1"/>
</dbReference>
<comment type="catalytic activity">
    <reaction evidence="11">
        <text>K(+)(in) = K(+)(out)</text>
        <dbReference type="Rhea" id="RHEA:29463"/>
        <dbReference type="ChEBI" id="CHEBI:29103"/>
    </reaction>
</comment>
<dbReference type="InterPro" id="IPR013099">
    <property type="entry name" value="K_chnl_dom"/>
</dbReference>
<feature type="transmembrane region" description="Helical" evidence="13">
    <location>
        <begin position="340"/>
        <end position="358"/>
    </location>
</feature>
<dbReference type="Gene3D" id="1.10.287.70">
    <property type="match status" value="1"/>
</dbReference>
<evidence type="ECO:0000256" key="9">
    <source>
        <dbReference type="ARBA" id="ARBA00023136"/>
    </source>
</evidence>
<dbReference type="InterPro" id="IPR047871">
    <property type="entry name" value="K_chnl_Slo-like"/>
</dbReference>
<dbReference type="GeneID" id="35443056"/>
<accession>A0A2G4SIV2</accession>
<evidence type="ECO:0000313" key="18">
    <source>
        <dbReference type="Proteomes" id="UP000242254"/>
    </source>
</evidence>
<feature type="domain" description="Potassium channel" evidence="15">
    <location>
        <begin position="348"/>
        <end position="425"/>
    </location>
</feature>
<feature type="region of interest" description="Disordered" evidence="12">
    <location>
        <begin position="718"/>
        <end position="767"/>
    </location>
</feature>
<evidence type="ECO:0000256" key="7">
    <source>
        <dbReference type="ARBA" id="ARBA00022989"/>
    </source>
</evidence>
<feature type="domain" description="RCK N-terminal" evidence="16">
    <location>
        <begin position="875"/>
        <end position="984"/>
    </location>
</feature>
<evidence type="ECO:0000259" key="16">
    <source>
        <dbReference type="Pfam" id="PF22614"/>
    </source>
</evidence>
<organism evidence="17 18">
    <name type="scientific">Rhizopus microsporus ATCC 52813</name>
    <dbReference type="NCBI Taxonomy" id="1340429"/>
    <lineage>
        <taxon>Eukaryota</taxon>
        <taxon>Fungi</taxon>
        <taxon>Fungi incertae sedis</taxon>
        <taxon>Mucoromycota</taxon>
        <taxon>Mucoromycotina</taxon>
        <taxon>Mucoromycetes</taxon>
        <taxon>Mucorales</taxon>
        <taxon>Mucorineae</taxon>
        <taxon>Rhizopodaceae</taxon>
        <taxon>Rhizopus</taxon>
    </lineage>
</organism>
<protein>
    <recommendedName>
        <fullName evidence="19">Calcium-activated potassium channel BK alpha subunit domain-containing protein</fullName>
    </recommendedName>
</protein>
<feature type="transmembrane region" description="Helical" evidence="13">
    <location>
        <begin position="370"/>
        <end position="388"/>
    </location>
</feature>
<keyword evidence="2" id="KW-0813">Transport</keyword>
<feature type="transmembrane region" description="Helical" evidence="13">
    <location>
        <begin position="202"/>
        <end position="222"/>
    </location>
</feature>
<evidence type="ECO:0000256" key="10">
    <source>
        <dbReference type="ARBA" id="ARBA00023303"/>
    </source>
</evidence>
<keyword evidence="7 13" id="KW-1133">Transmembrane helix</keyword>
<keyword evidence="4 13" id="KW-0812">Transmembrane</keyword>
<dbReference type="GO" id="GO:0005886">
    <property type="term" value="C:plasma membrane"/>
    <property type="evidence" value="ECO:0007669"/>
    <property type="project" value="TreeGrafter"/>
</dbReference>
<evidence type="ECO:0000256" key="2">
    <source>
        <dbReference type="ARBA" id="ARBA00022448"/>
    </source>
</evidence>
<dbReference type="EMBL" id="KZ303863">
    <property type="protein sequence ID" value="PHZ08693.1"/>
    <property type="molecule type" value="Genomic_DNA"/>
</dbReference>
<feature type="transmembrane region" description="Helical" evidence="13">
    <location>
        <begin position="400"/>
        <end position="418"/>
    </location>
</feature>
<dbReference type="Pfam" id="PF03493">
    <property type="entry name" value="BK_channel_a"/>
    <property type="match status" value="1"/>
</dbReference>
<keyword evidence="18" id="KW-1185">Reference proteome</keyword>
<keyword evidence="10" id="KW-0407">Ion channel</keyword>
<feature type="compositionally biased region" description="Polar residues" evidence="12">
    <location>
        <begin position="19"/>
        <end position="47"/>
    </location>
</feature>
<evidence type="ECO:0000256" key="8">
    <source>
        <dbReference type="ARBA" id="ARBA00023065"/>
    </source>
</evidence>
<evidence type="ECO:0000256" key="12">
    <source>
        <dbReference type="SAM" id="MobiDB-lite"/>
    </source>
</evidence>
<feature type="domain" description="Calcium-activated potassium channel BK alpha subunit" evidence="14">
    <location>
        <begin position="574"/>
        <end position="661"/>
    </location>
</feature>
<dbReference type="InterPro" id="IPR003929">
    <property type="entry name" value="K_chnl_BK_asu"/>
</dbReference>
<evidence type="ECO:0000313" key="17">
    <source>
        <dbReference type="EMBL" id="PHZ08693.1"/>
    </source>
</evidence>
<dbReference type="Proteomes" id="UP000242254">
    <property type="component" value="Unassembled WGS sequence"/>
</dbReference>
<feature type="domain" description="RCK N-terminal" evidence="16">
    <location>
        <begin position="439"/>
        <end position="547"/>
    </location>
</feature>
<comment type="subcellular location">
    <subcellularLocation>
        <location evidence="1">Membrane</location>
        <topology evidence="1">Multi-pass membrane protein</topology>
    </subcellularLocation>
</comment>
<sequence>MGSNFMVLKEIEARDNEESSLISDSQHSTYGSTQGQRSRLSAPSLNQLPDDPYSDHGGSSEEFSSAKLAKRKKKRLQKHHKNRPKLVSKLSHIVRSAAQSEEEDNTDDVIQISPDDLILPELDQNAAEVREYVSSPIKPSDRRISRKHKVNLSTIREKYREARLHERNGTLPHTKLQSIKRYLHYDTRIANAKEILFGNTSIILFVYTDLLVDVLLCLAYLVEMKEEASITAEPYWLFKWRSYDLWSLCIILSLWNFASFVMRMILTGRPLSVLFSFRSFIEALTTFPFLMSVFIKHGQFLYVPYFLRSWVLLLRIKSVIKIKTNLLMTGKPVDPLNSKLVHLAGTIMVLLYNGLSAFQYCEVTFGSNNYSILDSLYVVMVTLSTVGYGDITPQTEGSRVVMMLLIVISLAVLPSLIADALNTLRKRNDWGGYVSESSKPFILLVGSFRPEQVTEILDGFLNTENTEPHLNVVFLDINRPNEELKYLERNSMWGHRIQFIHGSVLDEQTLKRVQARSASAIFTLSDQHAPDPQKEDERNTVRLWSLYCHTVVHNVDIYTYNLSPSTAIYQKMAKEIICVREFKQYLLAMNCRCRGASTLLTNLLHQRRPMDHYDESWQAQYDDGSCNEIYMDRPPLALVGLSFKEAAWVVYTECQVILFGIKTYLDSPDHREMLLNPENNYIIKSDDLCVYMCESPREVEDINALHINYVREKIAKMTTTRRTDSNKRNPSSETVMHIPSSGASIKNEPKASLPPASESAPTTPGTVNEEATMTMSHISRPGSPTMQGNSRTLHHVPSIESNRTISPIRQSFQLSKLPTPRMALLTGSRRLVSRLGQLPTLEHPDTDIEASPVCYLLDKPATLRELTIESAEHLAGHIVVCMHHKVSNIFKFIFNLRSPQLKPNELQDIVFLCTSLPTPKTFESLCRFPKVFFMVGDCQHPEDLIKAGVKRAKQVVVMSERECLDQHQRTSDSPAIMTSHLLDLLLQDRPYDSSRIVNLVEKSNIRFMHLLQGKDVAEEIDVFYTPAYAAGNVVVDSLLSNVLLSQTYYKPDIVSVIKALCGMPGPLYDKDTAHMLMCGTKFHSHLFKSSRHLMLVVLPPLFIGKPFSALFESLILDHEVVALGLLRAPDENMGNELSFVYTNPVPSLILKRTDKIYVLASPGWSYFS</sequence>
<dbReference type="InterPro" id="IPR003148">
    <property type="entry name" value="RCK_N"/>
</dbReference>
<dbReference type="RefSeq" id="XP_023462401.1">
    <property type="nucleotide sequence ID" value="XM_023612067.1"/>
</dbReference>
<evidence type="ECO:0000256" key="6">
    <source>
        <dbReference type="ARBA" id="ARBA00022958"/>
    </source>
</evidence>
<evidence type="ECO:0000256" key="13">
    <source>
        <dbReference type="SAM" id="Phobius"/>
    </source>
</evidence>
<evidence type="ECO:0000259" key="15">
    <source>
        <dbReference type="Pfam" id="PF07885"/>
    </source>
</evidence>
<evidence type="ECO:0000256" key="5">
    <source>
        <dbReference type="ARBA" id="ARBA00022826"/>
    </source>
</evidence>
<evidence type="ECO:0000256" key="1">
    <source>
        <dbReference type="ARBA" id="ARBA00004141"/>
    </source>
</evidence>
<keyword evidence="8" id="KW-0406">Ion transport</keyword>
<dbReference type="GO" id="GO:0015271">
    <property type="term" value="F:outward rectifier potassium channel activity"/>
    <property type="evidence" value="ECO:0007669"/>
    <property type="project" value="TreeGrafter"/>
</dbReference>
<keyword evidence="6" id="KW-0630">Potassium</keyword>
<feature type="region of interest" description="Disordered" evidence="12">
    <location>
        <begin position="1"/>
        <end position="86"/>
    </location>
</feature>
<feature type="compositionally biased region" description="Basic and acidic residues" evidence="12">
    <location>
        <begin position="718"/>
        <end position="727"/>
    </location>
</feature>
<dbReference type="AlphaFoldDB" id="A0A2G4SIV2"/>
<keyword evidence="9 13" id="KW-0472">Membrane</keyword>
<dbReference type="GO" id="GO:0005228">
    <property type="term" value="F:intracellular sodium-activated potassium channel activity"/>
    <property type="evidence" value="ECO:0007669"/>
    <property type="project" value="TreeGrafter"/>
</dbReference>
<evidence type="ECO:0000256" key="3">
    <source>
        <dbReference type="ARBA" id="ARBA00022538"/>
    </source>
</evidence>
<feature type="transmembrane region" description="Helical" evidence="13">
    <location>
        <begin position="245"/>
        <end position="266"/>
    </location>
</feature>
<dbReference type="Pfam" id="PF22614">
    <property type="entry name" value="Slo-like_RCK"/>
    <property type="match status" value="2"/>
</dbReference>
<feature type="compositionally biased region" description="Basic residues" evidence="12">
    <location>
        <begin position="68"/>
        <end position="86"/>
    </location>
</feature>
<dbReference type="PANTHER" id="PTHR10027">
    <property type="entry name" value="CALCIUM-ACTIVATED POTASSIUM CHANNEL ALPHA CHAIN"/>
    <property type="match status" value="1"/>
</dbReference>
<evidence type="ECO:0000259" key="14">
    <source>
        <dbReference type="Pfam" id="PF03493"/>
    </source>
</evidence>
<proteinExistence type="predicted"/>
<dbReference type="PANTHER" id="PTHR10027:SF10">
    <property type="entry name" value="SLOWPOKE 2, ISOFORM D"/>
    <property type="match status" value="1"/>
</dbReference>
<evidence type="ECO:0008006" key="19">
    <source>
        <dbReference type="Google" id="ProtNLM"/>
    </source>
</evidence>
<gene>
    <name evidence="17" type="ORF">RHIMIDRAFT_268417</name>
</gene>
<evidence type="ECO:0000256" key="4">
    <source>
        <dbReference type="ARBA" id="ARBA00022692"/>
    </source>
</evidence>
<keyword evidence="5" id="KW-0631">Potassium channel</keyword>